<dbReference type="Proteomes" id="UP001501444">
    <property type="component" value="Unassembled WGS sequence"/>
</dbReference>
<comment type="caution">
    <text evidence="2">The sequence shown here is derived from an EMBL/GenBank/DDBJ whole genome shotgun (WGS) entry which is preliminary data.</text>
</comment>
<gene>
    <name evidence="2" type="ORF">GCM10010170_061910</name>
</gene>
<sequence length="86" mass="8723">MPEAAPVLLGDPQRHGHEGAGVPGGDVGPVERARVAPAQEVQVGPAALGEVARDEGALGLPARTVDEGGADVVLGQRFHAFDRTVP</sequence>
<protein>
    <submittedName>
        <fullName evidence="2">Uncharacterized protein</fullName>
    </submittedName>
</protein>
<evidence type="ECO:0000256" key="1">
    <source>
        <dbReference type="SAM" id="MobiDB-lite"/>
    </source>
</evidence>
<reference evidence="2 3" key="1">
    <citation type="journal article" date="2019" name="Int. J. Syst. Evol. Microbiol.">
        <title>The Global Catalogue of Microorganisms (GCM) 10K type strain sequencing project: providing services to taxonomists for standard genome sequencing and annotation.</title>
        <authorList>
            <consortium name="The Broad Institute Genomics Platform"/>
            <consortium name="The Broad Institute Genome Sequencing Center for Infectious Disease"/>
            <person name="Wu L."/>
            <person name="Ma J."/>
        </authorList>
    </citation>
    <scope>NUCLEOTIDE SEQUENCE [LARGE SCALE GENOMIC DNA]</scope>
    <source>
        <strain evidence="2 3">JCM 3272</strain>
    </source>
</reference>
<evidence type="ECO:0000313" key="3">
    <source>
        <dbReference type="Proteomes" id="UP001501444"/>
    </source>
</evidence>
<proteinExistence type="predicted"/>
<keyword evidence="3" id="KW-1185">Reference proteome</keyword>
<name>A0ABN3GYL8_9ACTN</name>
<feature type="region of interest" description="Disordered" evidence="1">
    <location>
        <begin position="1"/>
        <end position="28"/>
    </location>
</feature>
<dbReference type="EMBL" id="BAAARV010000059">
    <property type="protein sequence ID" value="GAA2364275.1"/>
    <property type="molecule type" value="Genomic_DNA"/>
</dbReference>
<accession>A0ABN3GYL8</accession>
<organism evidence="2 3">
    <name type="scientific">Dactylosporangium salmoneum</name>
    <dbReference type="NCBI Taxonomy" id="53361"/>
    <lineage>
        <taxon>Bacteria</taxon>
        <taxon>Bacillati</taxon>
        <taxon>Actinomycetota</taxon>
        <taxon>Actinomycetes</taxon>
        <taxon>Micromonosporales</taxon>
        <taxon>Micromonosporaceae</taxon>
        <taxon>Dactylosporangium</taxon>
    </lineage>
</organism>
<evidence type="ECO:0000313" key="2">
    <source>
        <dbReference type="EMBL" id="GAA2364275.1"/>
    </source>
</evidence>